<dbReference type="AlphaFoldDB" id="A0AA40K0G1"/>
<keyword evidence="1" id="KW-0732">Signal</keyword>
<evidence type="ECO:0000256" key="1">
    <source>
        <dbReference type="SAM" id="SignalP"/>
    </source>
</evidence>
<name>A0AA40K0G1_9PEZI</name>
<evidence type="ECO:0000313" key="2">
    <source>
        <dbReference type="EMBL" id="KAK0741403.1"/>
    </source>
</evidence>
<evidence type="ECO:0008006" key="4">
    <source>
        <dbReference type="Google" id="ProtNLM"/>
    </source>
</evidence>
<comment type="caution">
    <text evidence="2">The sequence shown here is derived from an EMBL/GenBank/DDBJ whole genome shotgun (WGS) entry which is preliminary data.</text>
</comment>
<proteinExistence type="predicted"/>
<dbReference type="EMBL" id="JAUKUD010000006">
    <property type="protein sequence ID" value="KAK0741403.1"/>
    <property type="molecule type" value="Genomic_DNA"/>
</dbReference>
<accession>A0AA40K0G1</accession>
<sequence length="212" mass="22415">MHVLSLVPAFAGLAAALTIPGAGLESRQTTTAPASVSLAGITYAGSGCAASSLGAAALAKPGVIPVPRKVFVAKSGENNTRVAETRVNCQTTISLNHTAGWQYSVSEADYYGRVVLALGAEAISKTTYYFSGNTAQLSKQYYFDGPFNGIYFRNDRFDTGTRLWSPCGSGAMLNINTEVRVAPKSGMTSSKPASMEGYHLLGDQIEVIWKKC</sequence>
<feature type="signal peptide" evidence="1">
    <location>
        <begin position="1"/>
        <end position="16"/>
    </location>
</feature>
<protein>
    <recommendedName>
        <fullName evidence="4">Secreted protein</fullName>
    </recommendedName>
</protein>
<organism evidence="2 3">
    <name type="scientific">Schizothecium vesticola</name>
    <dbReference type="NCBI Taxonomy" id="314040"/>
    <lineage>
        <taxon>Eukaryota</taxon>
        <taxon>Fungi</taxon>
        <taxon>Dikarya</taxon>
        <taxon>Ascomycota</taxon>
        <taxon>Pezizomycotina</taxon>
        <taxon>Sordariomycetes</taxon>
        <taxon>Sordariomycetidae</taxon>
        <taxon>Sordariales</taxon>
        <taxon>Schizotheciaceae</taxon>
        <taxon>Schizothecium</taxon>
    </lineage>
</organism>
<dbReference type="Proteomes" id="UP001172155">
    <property type="component" value="Unassembled WGS sequence"/>
</dbReference>
<dbReference type="PANTHER" id="PTHR38847:SF1">
    <property type="entry name" value="PSEUDOURIDINE SYNTHASE RSUA_RLUA-LIKE DOMAIN-CONTAINING PROTEIN"/>
    <property type="match status" value="1"/>
</dbReference>
<dbReference type="InterPro" id="IPR025649">
    <property type="entry name" value="DUF4360"/>
</dbReference>
<feature type="chain" id="PRO_5041224762" description="Secreted protein" evidence="1">
    <location>
        <begin position="17"/>
        <end position="212"/>
    </location>
</feature>
<evidence type="ECO:0000313" key="3">
    <source>
        <dbReference type="Proteomes" id="UP001172155"/>
    </source>
</evidence>
<gene>
    <name evidence="2" type="ORF">B0T18DRAFT_491784</name>
</gene>
<reference evidence="2" key="1">
    <citation type="submission" date="2023-06" db="EMBL/GenBank/DDBJ databases">
        <title>Genome-scale phylogeny and comparative genomics of the fungal order Sordariales.</title>
        <authorList>
            <consortium name="Lawrence Berkeley National Laboratory"/>
            <person name="Hensen N."/>
            <person name="Bonometti L."/>
            <person name="Westerberg I."/>
            <person name="Brannstrom I.O."/>
            <person name="Guillou S."/>
            <person name="Cros-Aarteil S."/>
            <person name="Calhoun S."/>
            <person name="Haridas S."/>
            <person name="Kuo A."/>
            <person name="Mondo S."/>
            <person name="Pangilinan J."/>
            <person name="Riley R."/>
            <person name="LaButti K."/>
            <person name="Andreopoulos B."/>
            <person name="Lipzen A."/>
            <person name="Chen C."/>
            <person name="Yanf M."/>
            <person name="Daum C."/>
            <person name="Ng V."/>
            <person name="Clum A."/>
            <person name="Steindorff A."/>
            <person name="Ohm R."/>
            <person name="Martin F."/>
            <person name="Silar P."/>
            <person name="Natvig D."/>
            <person name="Lalanne C."/>
            <person name="Gautier V."/>
            <person name="Ament-velasquez S.L."/>
            <person name="Kruys A."/>
            <person name="Hutchinson M.I."/>
            <person name="Powell A.J."/>
            <person name="Barry K."/>
            <person name="Miller A.N."/>
            <person name="Grigoriev I.V."/>
            <person name="Debuchy R."/>
            <person name="Gladieux P."/>
            <person name="Thoren M.H."/>
            <person name="Johannesson H."/>
        </authorList>
    </citation>
    <scope>NUCLEOTIDE SEQUENCE</scope>
    <source>
        <strain evidence="2">SMH3187-1</strain>
    </source>
</reference>
<dbReference type="PANTHER" id="PTHR38847">
    <property type="match status" value="1"/>
</dbReference>
<dbReference type="Pfam" id="PF14273">
    <property type="entry name" value="DUF4360"/>
    <property type="match status" value="1"/>
</dbReference>
<keyword evidence="3" id="KW-1185">Reference proteome</keyword>